<feature type="region of interest" description="Disordered" evidence="3">
    <location>
        <begin position="144"/>
        <end position="312"/>
    </location>
</feature>
<feature type="transmembrane region" description="Helical" evidence="4">
    <location>
        <begin position="50"/>
        <end position="74"/>
    </location>
</feature>
<keyword evidence="4" id="KW-1133">Transmembrane helix</keyword>
<sequence length="464" mass="53023">MMDGGRRVMRCVTLKRKHAARVTSLSHFPNCEADSFFTILAKFFLFKGSFVLLQAFLFFTSSFFLFPLFFYIIIMQPAIYNHTDNNNYNDPRFAYNDRSPYLRSPTSGQRTAPPPNGPHRGGGGHRSQILIPLLYCDSEGASVEYNYPRDPPPPPPWDNYNDNPTIGMNSVVGTDQWRTSNNNSRLSLVQQPLPPPPAGPRPSTSMEHMRTAHWSTNHPGPAEPPYNFWSENDNNNSNSNRSHSSPTENSNNTALSNRSSILLPRPSLRNSYAGGGGGPEQTTYRSQQQRDHHHNTQRGPHRHASGSSSSALATDDVLTLQDIVESNLDTKTLPRSTLEHILIVQYAKELNDFDLEELIPQVKRLVEKRKKELKDEQERKRLLQKEQDQLEMEQQQIEQQKKKEQENEASWQCTLCFDNPKDCIFLECGHISSCMECAEKLSTINKKCPVCRQRITRIKHIYYS</sequence>
<dbReference type="GO" id="GO:0061630">
    <property type="term" value="F:ubiquitin protein ligase activity"/>
    <property type="evidence" value="ECO:0007669"/>
    <property type="project" value="TreeGrafter"/>
</dbReference>
<keyword evidence="7" id="KW-1185">Reference proteome</keyword>
<dbReference type="SMART" id="SM00184">
    <property type="entry name" value="RING"/>
    <property type="match status" value="1"/>
</dbReference>
<keyword evidence="4" id="KW-0812">Transmembrane</keyword>
<dbReference type="InterPro" id="IPR001841">
    <property type="entry name" value="Znf_RING"/>
</dbReference>
<dbReference type="GO" id="GO:0005737">
    <property type="term" value="C:cytoplasm"/>
    <property type="evidence" value="ECO:0007669"/>
    <property type="project" value="TreeGrafter"/>
</dbReference>
<keyword evidence="1" id="KW-0863">Zinc-finger</keyword>
<feature type="compositionally biased region" description="Low complexity" evidence="3">
    <location>
        <begin position="230"/>
        <end position="245"/>
    </location>
</feature>
<dbReference type="Pfam" id="PF13920">
    <property type="entry name" value="zf-C3HC4_3"/>
    <property type="match status" value="1"/>
</dbReference>
<name>A0AAD5PF03_9FUNG</name>
<feature type="domain" description="RING-type" evidence="5">
    <location>
        <begin position="413"/>
        <end position="452"/>
    </location>
</feature>
<evidence type="ECO:0000313" key="7">
    <source>
        <dbReference type="Proteomes" id="UP001209540"/>
    </source>
</evidence>
<dbReference type="GO" id="GO:0043161">
    <property type="term" value="P:proteasome-mediated ubiquitin-dependent protein catabolic process"/>
    <property type="evidence" value="ECO:0007669"/>
    <property type="project" value="TreeGrafter"/>
</dbReference>
<comment type="caution">
    <text evidence="6">The sequence shown here is derived from an EMBL/GenBank/DDBJ whole genome shotgun (WGS) entry which is preliminary data.</text>
</comment>
<reference evidence="6" key="1">
    <citation type="journal article" date="2022" name="IScience">
        <title>Evolution of zygomycete secretomes and the origins of terrestrial fungal ecologies.</title>
        <authorList>
            <person name="Chang Y."/>
            <person name="Wang Y."/>
            <person name="Mondo S."/>
            <person name="Ahrendt S."/>
            <person name="Andreopoulos W."/>
            <person name="Barry K."/>
            <person name="Beard J."/>
            <person name="Benny G.L."/>
            <person name="Blankenship S."/>
            <person name="Bonito G."/>
            <person name="Cuomo C."/>
            <person name="Desiro A."/>
            <person name="Gervers K.A."/>
            <person name="Hundley H."/>
            <person name="Kuo A."/>
            <person name="LaButti K."/>
            <person name="Lang B.F."/>
            <person name="Lipzen A."/>
            <person name="O'Donnell K."/>
            <person name="Pangilinan J."/>
            <person name="Reynolds N."/>
            <person name="Sandor L."/>
            <person name="Smith M.E."/>
            <person name="Tsang A."/>
            <person name="Grigoriev I.V."/>
            <person name="Stajich J.E."/>
            <person name="Spatafora J.W."/>
        </authorList>
    </citation>
    <scope>NUCLEOTIDE SEQUENCE</scope>
    <source>
        <strain evidence="6">RSA 2281</strain>
    </source>
</reference>
<feature type="compositionally biased region" description="Polar residues" evidence="3">
    <location>
        <begin position="246"/>
        <end position="260"/>
    </location>
</feature>
<keyword evidence="1" id="KW-0862">Zinc</keyword>
<reference evidence="6" key="2">
    <citation type="submission" date="2023-02" db="EMBL/GenBank/DDBJ databases">
        <authorList>
            <consortium name="DOE Joint Genome Institute"/>
            <person name="Mondo S.J."/>
            <person name="Chang Y."/>
            <person name="Wang Y."/>
            <person name="Ahrendt S."/>
            <person name="Andreopoulos W."/>
            <person name="Barry K."/>
            <person name="Beard J."/>
            <person name="Benny G.L."/>
            <person name="Blankenship S."/>
            <person name="Bonito G."/>
            <person name="Cuomo C."/>
            <person name="Desiro A."/>
            <person name="Gervers K.A."/>
            <person name="Hundley H."/>
            <person name="Kuo A."/>
            <person name="LaButti K."/>
            <person name="Lang B.F."/>
            <person name="Lipzen A."/>
            <person name="O'Donnell K."/>
            <person name="Pangilinan J."/>
            <person name="Reynolds N."/>
            <person name="Sandor L."/>
            <person name="Smith M.W."/>
            <person name="Tsang A."/>
            <person name="Grigoriev I.V."/>
            <person name="Stajich J.E."/>
            <person name="Spatafora J.W."/>
        </authorList>
    </citation>
    <scope>NUCLEOTIDE SEQUENCE</scope>
    <source>
        <strain evidence="6">RSA 2281</strain>
    </source>
</reference>
<dbReference type="GO" id="GO:0070936">
    <property type="term" value="P:protein K48-linked ubiquitination"/>
    <property type="evidence" value="ECO:0007669"/>
    <property type="project" value="TreeGrafter"/>
</dbReference>
<keyword evidence="4" id="KW-0472">Membrane</keyword>
<dbReference type="GO" id="GO:0008270">
    <property type="term" value="F:zinc ion binding"/>
    <property type="evidence" value="ECO:0007669"/>
    <property type="project" value="UniProtKB-KW"/>
</dbReference>
<dbReference type="GO" id="GO:0005886">
    <property type="term" value="C:plasma membrane"/>
    <property type="evidence" value="ECO:0007669"/>
    <property type="project" value="TreeGrafter"/>
</dbReference>
<accession>A0AAD5PF03</accession>
<evidence type="ECO:0000256" key="2">
    <source>
        <dbReference type="SAM" id="Coils"/>
    </source>
</evidence>
<gene>
    <name evidence="6" type="ORF">BDA99DRAFT_508079</name>
</gene>
<feature type="compositionally biased region" description="Basic residues" evidence="3">
    <location>
        <begin position="291"/>
        <end position="304"/>
    </location>
</feature>
<organism evidence="6 7">
    <name type="scientific">Phascolomyces articulosus</name>
    <dbReference type="NCBI Taxonomy" id="60185"/>
    <lineage>
        <taxon>Eukaryota</taxon>
        <taxon>Fungi</taxon>
        <taxon>Fungi incertae sedis</taxon>
        <taxon>Mucoromycota</taxon>
        <taxon>Mucoromycotina</taxon>
        <taxon>Mucoromycetes</taxon>
        <taxon>Mucorales</taxon>
        <taxon>Lichtheimiaceae</taxon>
        <taxon>Phascolomyces</taxon>
    </lineage>
</organism>
<protein>
    <recommendedName>
        <fullName evidence="5">RING-type domain-containing protein</fullName>
    </recommendedName>
</protein>
<feature type="coiled-coil region" evidence="2">
    <location>
        <begin position="366"/>
        <end position="410"/>
    </location>
</feature>
<dbReference type="PANTHER" id="PTHR14879">
    <property type="entry name" value="CASPASE REGULATOR, RING FINGER DOMAIN-CONTAINING"/>
    <property type="match status" value="1"/>
</dbReference>
<dbReference type="PANTHER" id="PTHR14879:SF15">
    <property type="entry name" value="E3 UBIQUITIN-PROTEIN LIGASE RIFIFYLIN-LIKE PROTEIN"/>
    <property type="match status" value="1"/>
</dbReference>
<keyword evidence="1" id="KW-0479">Metal-binding</keyword>
<dbReference type="EMBL" id="JAIXMP010000011">
    <property type="protein sequence ID" value="KAI9265222.1"/>
    <property type="molecule type" value="Genomic_DNA"/>
</dbReference>
<proteinExistence type="predicted"/>
<dbReference type="Proteomes" id="UP001209540">
    <property type="component" value="Unassembled WGS sequence"/>
</dbReference>
<evidence type="ECO:0000256" key="4">
    <source>
        <dbReference type="SAM" id="Phobius"/>
    </source>
</evidence>
<dbReference type="Gene3D" id="3.30.40.10">
    <property type="entry name" value="Zinc/RING finger domain, C3HC4 (zinc finger)"/>
    <property type="match status" value="1"/>
</dbReference>
<evidence type="ECO:0000256" key="3">
    <source>
        <dbReference type="SAM" id="MobiDB-lite"/>
    </source>
</evidence>
<dbReference type="PROSITE" id="PS50089">
    <property type="entry name" value="ZF_RING_2"/>
    <property type="match status" value="1"/>
</dbReference>
<feature type="region of interest" description="Disordered" evidence="3">
    <location>
        <begin position="99"/>
        <end position="124"/>
    </location>
</feature>
<dbReference type="InterPro" id="IPR051728">
    <property type="entry name" value="RING-FYVE_E3_ubiquitin-ligase"/>
</dbReference>
<evidence type="ECO:0000259" key="5">
    <source>
        <dbReference type="PROSITE" id="PS50089"/>
    </source>
</evidence>
<dbReference type="SUPFAM" id="SSF57850">
    <property type="entry name" value="RING/U-box"/>
    <property type="match status" value="1"/>
</dbReference>
<evidence type="ECO:0000313" key="6">
    <source>
        <dbReference type="EMBL" id="KAI9265222.1"/>
    </source>
</evidence>
<evidence type="ECO:0000256" key="1">
    <source>
        <dbReference type="PROSITE-ProRule" id="PRU00175"/>
    </source>
</evidence>
<keyword evidence="2" id="KW-0175">Coiled coil</keyword>
<dbReference type="InterPro" id="IPR013083">
    <property type="entry name" value="Znf_RING/FYVE/PHD"/>
</dbReference>
<dbReference type="GO" id="GO:1902042">
    <property type="term" value="P:negative regulation of extrinsic apoptotic signaling pathway via death domain receptors"/>
    <property type="evidence" value="ECO:0007669"/>
    <property type="project" value="TreeGrafter"/>
</dbReference>
<dbReference type="AlphaFoldDB" id="A0AAD5PF03"/>
<feature type="compositionally biased region" description="Polar residues" evidence="3">
    <location>
        <begin position="166"/>
        <end position="190"/>
    </location>
</feature>